<dbReference type="Proteomes" id="UP001283361">
    <property type="component" value="Unassembled WGS sequence"/>
</dbReference>
<comment type="caution">
    <text evidence="1">The sequence shown here is derived from an EMBL/GenBank/DDBJ whole genome shotgun (WGS) entry which is preliminary data.</text>
</comment>
<dbReference type="AlphaFoldDB" id="A0AAE0Z898"/>
<evidence type="ECO:0000313" key="2">
    <source>
        <dbReference type="Proteomes" id="UP001283361"/>
    </source>
</evidence>
<dbReference type="EMBL" id="JAWDGP010004491">
    <property type="protein sequence ID" value="KAK3763871.1"/>
    <property type="molecule type" value="Genomic_DNA"/>
</dbReference>
<evidence type="ECO:0000313" key="1">
    <source>
        <dbReference type="EMBL" id="KAK3763871.1"/>
    </source>
</evidence>
<organism evidence="1 2">
    <name type="scientific">Elysia crispata</name>
    <name type="common">lettuce slug</name>
    <dbReference type="NCBI Taxonomy" id="231223"/>
    <lineage>
        <taxon>Eukaryota</taxon>
        <taxon>Metazoa</taxon>
        <taxon>Spiralia</taxon>
        <taxon>Lophotrochozoa</taxon>
        <taxon>Mollusca</taxon>
        <taxon>Gastropoda</taxon>
        <taxon>Heterobranchia</taxon>
        <taxon>Euthyneura</taxon>
        <taxon>Panpulmonata</taxon>
        <taxon>Sacoglossa</taxon>
        <taxon>Placobranchoidea</taxon>
        <taxon>Plakobranchidae</taxon>
        <taxon>Elysia</taxon>
    </lineage>
</organism>
<reference evidence="1" key="1">
    <citation type="journal article" date="2023" name="G3 (Bethesda)">
        <title>A reference genome for the long-term kleptoplast-retaining sea slug Elysia crispata morphotype clarki.</title>
        <authorList>
            <person name="Eastman K.E."/>
            <person name="Pendleton A.L."/>
            <person name="Shaikh M.A."/>
            <person name="Suttiyut T."/>
            <person name="Ogas R."/>
            <person name="Tomko P."/>
            <person name="Gavelis G."/>
            <person name="Widhalm J.R."/>
            <person name="Wisecaver J.H."/>
        </authorList>
    </citation>
    <scope>NUCLEOTIDE SEQUENCE</scope>
    <source>
        <strain evidence="1">ECLA1</strain>
    </source>
</reference>
<protein>
    <submittedName>
        <fullName evidence="1">Uncharacterized protein</fullName>
    </submittedName>
</protein>
<accession>A0AAE0Z898</accession>
<name>A0AAE0Z898_9GAST</name>
<keyword evidence="2" id="KW-1185">Reference proteome</keyword>
<proteinExistence type="predicted"/>
<gene>
    <name evidence="1" type="ORF">RRG08_005584</name>
</gene>
<sequence length="120" mass="12164">MHLVVLMVGAPTLVGEPIRTSLGRGRKTWFNLYTPGGADGGSTEISGGTNQIIFGGEGGRRAGRKHGSVSIHLVVLMVGAPTLVGEPIRTSLGGGKETWFSLYAPGGADGGSTDISGGTN</sequence>